<sequence length="67" mass="7199">MKANMGTADKAIRILLAITVGILYYFGVISGTLAIILGVLAIIFIATSFISFCPLYLPFGISTRKKS</sequence>
<evidence type="ECO:0000313" key="3">
    <source>
        <dbReference type="EMBL" id="WKK81816.1"/>
    </source>
</evidence>
<dbReference type="EMBL" id="CP129970">
    <property type="protein sequence ID" value="WKK87452.1"/>
    <property type="molecule type" value="Genomic_DNA"/>
</dbReference>
<reference evidence="4 5" key="1">
    <citation type="submission" date="2023-08" db="EMBL/GenBank/DDBJ databases">
        <title>Comparative genomics and taxonomic characterization of three novel marine species of genus Marivirga.</title>
        <authorList>
            <person name="Muhammad N."/>
            <person name="Kim S.-G."/>
        </authorList>
    </citation>
    <scope>NUCLEOTIDE SEQUENCE [LARGE SCALE GENOMIC DNA]</scope>
    <source>
        <strain evidence="4 5">ABR2-2</strain>
        <strain evidence="3">BKB1-2</strain>
    </source>
</reference>
<feature type="transmembrane region" description="Helical" evidence="1">
    <location>
        <begin position="35"/>
        <end position="57"/>
    </location>
</feature>
<name>A0AA49JAL9_9BACT</name>
<gene>
    <name evidence="3" type="ORF">QYS47_06250</name>
    <name evidence="4" type="ORF">QYS48_12355</name>
</gene>
<evidence type="ECO:0000313" key="5">
    <source>
        <dbReference type="Proteomes" id="UP001244443"/>
    </source>
</evidence>
<dbReference type="AlphaFoldDB" id="A0AA49JAL9"/>
<dbReference type="Pfam" id="PF11127">
    <property type="entry name" value="YgaP-like_TM"/>
    <property type="match status" value="1"/>
</dbReference>
<dbReference type="EMBL" id="CP129968">
    <property type="protein sequence ID" value="WKK81816.1"/>
    <property type="molecule type" value="Genomic_DNA"/>
</dbReference>
<keyword evidence="5" id="KW-1185">Reference proteome</keyword>
<keyword evidence="1" id="KW-0812">Transmembrane</keyword>
<dbReference type="InterPro" id="IPR021309">
    <property type="entry name" value="YgaP-like_TM"/>
</dbReference>
<dbReference type="Proteomes" id="UP001232019">
    <property type="component" value="Chromosome"/>
</dbReference>
<evidence type="ECO:0000259" key="2">
    <source>
        <dbReference type="Pfam" id="PF11127"/>
    </source>
</evidence>
<evidence type="ECO:0000256" key="1">
    <source>
        <dbReference type="SAM" id="Phobius"/>
    </source>
</evidence>
<proteinExistence type="predicted"/>
<organism evidence="4 5">
    <name type="scientific">Marivirga arenosa</name>
    <dbReference type="NCBI Taxonomy" id="3059076"/>
    <lineage>
        <taxon>Bacteria</taxon>
        <taxon>Pseudomonadati</taxon>
        <taxon>Bacteroidota</taxon>
        <taxon>Cytophagia</taxon>
        <taxon>Cytophagales</taxon>
        <taxon>Marivirgaceae</taxon>
        <taxon>Marivirga</taxon>
    </lineage>
</organism>
<dbReference type="Proteomes" id="UP001244443">
    <property type="component" value="Chromosome"/>
</dbReference>
<dbReference type="KEGG" id="marp:QYS47_06250"/>
<keyword evidence="1" id="KW-0472">Membrane</keyword>
<feature type="transmembrane region" description="Helical" evidence="1">
    <location>
        <begin position="12"/>
        <end position="29"/>
    </location>
</feature>
<keyword evidence="1" id="KW-1133">Transmembrane helix</keyword>
<dbReference type="RefSeq" id="WP_302103834.1">
    <property type="nucleotide sequence ID" value="NZ_CP129968.2"/>
</dbReference>
<accession>A0AA49JAL9</accession>
<feature type="domain" description="Inner membrane protein YgaP-like transmembrane" evidence="2">
    <location>
        <begin position="1"/>
        <end position="66"/>
    </location>
</feature>
<evidence type="ECO:0000313" key="4">
    <source>
        <dbReference type="EMBL" id="WKK87452.1"/>
    </source>
</evidence>
<accession>A0AA49GF12</accession>
<protein>
    <submittedName>
        <fullName evidence="4">DUF2892 domain-containing protein</fullName>
    </submittedName>
</protein>